<feature type="transmembrane region" description="Helical" evidence="2">
    <location>
        <begin position="159"/>
        <end position="179"/>
    </location>
</feature>
<proteinExistence type="predicted"/>
<evidence type="ECO:0000256" key="1">
    <source>
        <dbReference type="SAM" id="Coils"/>
    </source>
</evidence>
<feature type="transmembrane region" description="Helical" evidence="2">
    <location>
        <begin position="95"/>
        <end position="114"/>
    </location>
</feature>
<dbReference type="PANTHER" id="PTHR20992">
    <property type="entry name" value="AT15442P-RELATED"/>
    <property type="match status" value="1"/>
</dbReference>
<reference evidence="3" key="2">
    <citation type="journal article" date="2021" name="PeerJ">
        <title>Extensive microbial diversity within the chicken gut microbiome revealed by metagenomics and culture.</title>
        <authorList>
            <person name="Gilroy R."/>
            <person name="Ravi A."/>
            <person name="Getino M."/>
            <person name="Pursley I."/>
            <person name="Horton D.L."/>
            <person name="Alikhan N.F."/>
            <person name="Baker D."/>
            <person name="Gharbi K."/>
            <person name="Hall N."/>
            <person name="Watson M."/>
            <person name="Adriaenssens E.M."/>
            <person name="Foster-Nyarko E."/>
            <person name="Jarju S."/>
            <person name="Secka A."/>
            <person name="Antonio M."/>
            <person name="Oren A."/>
            <person name="Chaudhuri R.R."/>
            <person name="La Ragione R."/>
            <person name="Hildebrand F."/>
            <person name="Pallen M.J."/>
        </authorList>
    </citation>
    <scope>NUCLEOTIDE SEQUENCE</scope>
    <source>
        <strain evidence="3">B1-8020</strain>
    </source>
</reference>
<feature type="transmembrane region" description="Helical" evidence="2">
    <location>
        <begin position="63"/>
        <end position="83"/>
    </location>
</feature>
<accession>A0A9D9IJ36</accession>
<feature type="coiled-coil region" evidence="1">
    <location>
        <begin position="342"/>
        <end position="369"/>
    </location>
</feature>
<sequence length="458" mass="50895">MKKTNRLKLYLLKLTNISSHVDIQAAVHNIKNNIYFRGPNVWILVFSIIIASVGLNVNSIPVIIGAMLISPLMGPIFGMGLGLGTNDTFLIKESVKNLLVMIVISIVASCLYFLISPLDLDKPTELLSRTNPTIYDVLIALFGGFAGIFEIARKEKGTVMSGVAIATALMPPLCTAGYGLASGNILYFIGAFYLFFINSAFIILATYFSVRYMKFPSVNFADAKTRKKTKRLMSAVVIILIVPSVLSAISVIRQNNFDIAADNFLKETVSLGENYIYNHDIDHRKGSKLEIFIAGTPLTTEKKEDLYARAEKFGIDREQLIITENTGANSDAVNEEFIKGFYDITNDEIRKRENLIAELENELKKVKESEIPYAQIARELVAQIPDITSLAILKGAGIDAADFEEENSIYVLISCKSGSLQNEERIRKWLSVRLNEKNLRILTVDEEVITGAKEENGQ</sequence>
<dbReference type="Pfam" id="PF04087">
    <property type="entry name" value="DUF389"/>
    <property type="match status" value="1"/>
</dbReference>
<feature type="transmembrane region" description="Helical" evidence="2">
    <location>
        <begin position="134"/>
        <end position="152"/>
    </location>
</feature>
<dbReference type="Proteomes" id="UP000823604">
    <property type="component" value="Unassembled WGS sequence"/>
</dbReference>
<dbReference type="PANTHER" id="PTHR20992:SF9">
    <property type="entry name" value="AT15442P-RELATED"/>
    <property type="match status" value="1"/>
</dbReference>
<feature type="transmembrane region" description="Helical" evidence="2">
    <location>
        <begin position="231"/>
        <end position="252"/>
    </location>
</feature>
<gene>
    <name evidence="3" type="ORF">IAB81_07190</name>
</gene>
<name>A0A9D9IJ36_9BACT</name>
<organism evidence="3 4">
    <name type="scientific">Candidatus Merdivivens pullicola</name>
    <dbReference type="NCBI Taxonomy" id="2840872"/>
    <lineage>
        <taxon>Bacteria</taxon>
        <taxon>Pseudomonadati</taxon>
        <taxon>Bacteroidota</taxon>
        <taxon>Bacteroidia</taxon>
        <taxon>Bacteroidales</taxon>
        <taxon>Muribaculaceae</taxon>
        <taxon>Muribaculaceae incertae sedis</taxon>
        <taxon>Candidatus Merdivivens</taxon>
    </lineage>
</organism>
<evidence type="ECO:0000313" key="3">
    <source>
        <dbReference type="EMBL" id="MBO8473397.1"/>
    </source>
</evidence>
<protein>
    <submittedName>
        <fullName evidence="3">DUF389 domain-containing protein</fullName>
    </submittedName>
</protein>
<keyword evidence="2" id="KW-0812">Transmembrane</keyword>
<feature type="transmembrane region" description="Helical" evidence="2">
    <location>
        <begin position="41"/>
        <end position="57"/>
    </location>
</feature>
<feature type="transmembrane region" description="Helical" evidence="2">
    <location>
        <begin position="185"/>
        <end position="210"/>
    </location>
</feature>
<dbReference type="AlphaFoldDB" id="A0A9D9IJ36"/>
<keyword evidence="2" id="KW-0472">Membrane</keyword>
<keyword evidence="2" id="KW-1133">Transmembrane helix</keyword>
<keyword evidence="1" id="KW-0175">Coiled coil</keyword>
<comment type="caution">
    <text evidence="3">The sequence shown here is derived from an EMBL/GenBank/DDBJ whole genome shotgun (WGS) entry which is preliminary data.</text>
</comment>
<reference evidence="3" key="1">
    <citation type="submission" date="2020-10" db="EMBL/GenBank/DDBJ databases">
        <authorList>
            <person name="Gilroy R."/>
        </authorList>
    </citation>
    <scope>NUCLEOTIDE SEQUENCE</scope>
    <source>
        <strain evidence="3">B1-8020</strain>
    </source>
</reference>
<dbReference type="InterPro" id="IPR005240">
    <property type="entry name" value="DUF389"/>
</dbReference>
<dbReference type="EMBL" id="JADIMA010000069">
    <property type="protein sequence ID" value="MBO8473397.1"/>
    <property type="molecule type" value="Genomic_DNA"/>
</dbReference>
<evidence type="ECO:0000313" key="4">
    <source>
        <dbReference type="Proteomes" id="UP000823604"/>
    </source>
</evidence>
<evidence type="ECO:0000256" key="2">
    <source>
        <dbReference type="SAM" id="Phobius"/>
    </source>
</evidence>